<accession>A0ABM9A3C8</accession>
<comment type="caution">
    <text evidence="2">The sequence shown here is derived from an EMBL/GenBank/DDBJ whole genome shotgun (WGS) entry which is preliminary data.</text>
</comment>
<proteinExistence type="predicted"/>
<dbReference type="EMBL" id="CAKLDM010000002">
    <property type="protein sequence ID" value="CAH0538549.1"/>
    <property type="molecule type" value="Genomic_DNA"/>
</dbReference>
<protein>
    <submittedName>
        <fullName evidence="2">Uncharacterized protein</fullName>
    </submittedName>
</protein>
<gene>
    <name evidence="2" type="ORF">VMF7928_01471</name>
</gene>
<feature type="coiled-coil region" evidence="1">
    <location>
        <begin position="104"/>
        <end position="171"/>
    </location>
</feature>
<name>A0ABM9A3C8_9VIBR</name>
<reference evidence="2" key="1">
    <citation type="submission" date="2021-11" db="EMBL/GenBank/DDBJ databases">
        <authorList>
            <person name="Rodrigo-Torres L."/>
            <person name="Arahal R. D."/>
            <person name="Lucena T."/>
        </authorList>
    </citation>
    <scope>NUCLEOTIDE SEQUENCE</scope>
    <source>
        <strain evidence="2">CECT 7928</strain>
    </source>
</reference>
<sequence>MSGDIAGQSGKVGPGDWKGIELTTANEISYSASSSVELITGNKTSFVVGNYLSTAGPFTNKVYGGEYVQYYPGIKTDIIYWTEKVQCNSRVITAAKDHYYLRKLKAVQSEVTVAQDKLDTAQSNFEVAENDFSAVDFRAYFDNLETVTTNLRLAESNLEAVKNNAVSKQSKLVSEISTSKLDQVSARLVSGDVTVDNNKLKML</sequence>
<evidence type="ECO:0000313" key="2">
    <source>
        <dbReference type="EMBL" id="CAH0538549.1"/>
    </source>
</evidence>
<evidence type="ECO:0000256" key="1">
    <source>
        <dbReference type="SAM" id="Coils"/>
    </source>
</evidence>
<evidence type="ECO:0000313" key="3">
    <source>
        <dbReference type="Proteomes" id="UP000838748"/>
    </source>
</evidence>
<dbReference type="Proteomes" id="UP000838748">
    <property type="component" value="Unassembled WGS sequence"/>
</dbReference>
<keyword evidence="3" id="KW-1185">Reference proteome</keyword>
<keyword evidence="1" id="KW-0175">Coiled coil</keyword>
<organism evidence="2 3">
    <name type="scientific">Vibrio marisflavi CECT 7928</name>
    <dbReference type="NCBI Taxonomy" id="634439"/>
    <lineage>
        <taxon>Bacteria</taxon>
        <taxon>Pseudomonadati</taxon>
        <taxon>Pseudomonadota</taxon>
        <taxon>Gammaproteobacteria</taxon>
        <taxon>Vibrionales</taxon>
        <taxon>Vibrionaceae</taxon>
        <taxon>Vibrio</taxon>
    </lineage>
</organism>
<dbReference type="RefSeq" id="WP_237360832.1">
    <property type="nucleotide sequence ID" value="NZ_CAKLDM010000002.1"/>
</dbReference>